<feature type="region of interest" description="Disordered" evidence="1">
    <location>
        <begin position="88"/>
        <end position="124"/>
    </location>
</feature>
<proteinExistence type="predicted"/>
<name>A0A9D4DCC0_DREPO</name>
<reference evidence="2" key="1">
    <citation type="journal article" date="2019" name="bioRxiv">
        <title>The Genome of the Zebra Mussel, Dreissena polymorpha: A Resource for Invasive Species Research.</title>
        <authorList>
            <person name="McCartney M.A."/>
            <person name="Auch B."/>
            <person name="Kono T."/>
            <person name="Mallez S."/>
            <person name="Zhang Y."/>
            <person name="Obille A."/>
            <person name="Becker A."/>
            <person name="Abrahante J.E."/>
            <person name="Garbe J."/>
            <person name="Badalamenti J.P."/>
            <person name="Herman A."/>
            <person name="Mangelson H."/>
            <person name="Liachko I."/>
            <person name="Sullivan S."/>
            <person name="Sone E.D."/>
            <person name="Koren S."/>
            <person name="Silverstein K.A.T."/>
            <person name="Beckman K.B."/>
            <person name="Gohl D.M."/>
        </authorList>
    </citation>
    <scope>NUCLEOTIDE SEQUENCE</scope>
    <source>
        <strain evidence="2">Duluth1</strain>
        <tissue evidence="2">Whole animal</tissue>
    </source>
</reference>
<dbReference type="EMBL" id="JAIWYP010000011">
    <property type="protein sequence ID" value="KAH3742385.1"/>
    <property type="molecule type" value="Genomic_DNA"/>
</dbReference>
<accession>A0A9D4DCC0</accession>
<dbReference type="AlphaFoldDB" id="A0A9D4DCC0"/>
<organism evidence="2 3">
    <name type="scientific">Dreissena polymorpha</name>
    <name type="common">Zebra mussel</name>
    <name type="synonym">Mytilus polymorpha</name>
    <dbReference type="NCBI Taxonomy" id="45954"/>
    <lineage>
        <taxon>Eukaryota</taxon>
        <taxon>Metazoa</taxon>
        <taxon>Spiralia</taxon>
        <taxon>Lophotrochozoa</taxon>
        <taxon>Mollusca</taxon>
        <taxon>Bivalvia</taxon>
        <taxon>Autobranchia</taxon>
        <taxon>Heteroconchia</taxon>
        <taxon>Euheterodonta</taxon>
        <taxon>Imparidentia</taxon>
        <taxon>Neoheterodontei</taxon>
        <taxon>Myida</taxon>
        <taxon>Dreissenoidea</taxon>
        <taxon>Dreissenidae</taxon>
        <taxon>Dreissena</taxon>
    </lineage>
</organism>
<gene>
    <name evidence="2" type="ORF">DPMN_049127</name>
</gene>
<keyword evidence="3" id="KW-1185">Reference proteome</keyword>
<protein>
    <submittedName>
        <fullName evidence="2">Uncharacterized protein</fullName>
    </submittedName>
</protein>
<evidence type="ECO:0000313" key="2">
    <source>
        <dbReference type="EMBL" id="KAH3742385.1"/>
    </source>
</evidence>
<comment type="caution">
    <text evidence="2">The sequence shown here is derived from an EMBL/GenBank/DDBJ whole genome shotgun (WGS) entry which is preliminary data.</text>
</comment>
<dbReference type="Proteomes" id="UP000828390">
    <property type="component" value="Unassembled WGS sequence"/>
</dbReference>
<evidence type="ECO:0000256" key="1">
    <source>
        <dbReference type="SAM" id="MobiDB-lite"/>
    </source>
</evidence>
<reference evidence="2" key="2">
    <citation type="submission" date="2020-11" db="EMBL/GenBank/DDBJ databases">
        <authorList>
            <person name="McCartney M.A."/>
            <person name="Auch B."/>
            <person name="Kono T."/>
            <person name="Mallez S."/>
            <person name="Becker A."/>
            <person name="Gohl D.M."/>
            <person name="Silverstein K.A.T."/>
            <person name="Koren S."/>
            <person name="Bechman K.B."/>
            <person name="Herman A."/>
            <person name="Abrahante J.E."/>
            <person name="Garbe J."/>
        </authorList>
    </citation>
    <scope>NUCLEOTIDE SEQUENCE</scope>
    <source>
        <strain evidence="2">Duluth1</strain>
        <tissue evidence="2">Whole animal</tissue>
    </source>
</reference>
<feature type="compositionally biased region" description="Basic residues" evidence="1">
    <location>
        <begin position="115"/>
        <end position="124"/>
    </location>
</feature>
<sequence>MSDSEESVQTMPIHAKRQRVSLIRHNEDSGDDTCACSASLSICLYTKVPFRALQADMDIFEPVSWEEPVYGVYGGDDENAPRYIKQHRQDDVSSTVSTLQDDSLCDTPSSIASRSKAKKKTKPKPKFKCSNWVKVTLKIGRLEIHYTKYIV</sequence>
<feature type="compositionally biased region" description="Polar residues" evidence="1">
    <location>
        <begin position="92"/>
        <end position="101"/>
    </location>
</feature>
<evidence type="ECO:0000313" key="3">
    <source>
        <dbReference type="Proteomes" id="UP000828390"/>
    </source>
</evidence>